<evidence type="ECO:0008006" key="4">
    <source>
        <dbReference type="Google" id="ProtNLM"/>
    </source>
</evidence>
<evidence type="ECO:0000313" key="2">
    <source>
        <dbReference type="EMBL" id="KJE19556.1"/>
    </source>
</evidence>
<gene>
    <name evidence="2" type="ORF">FF36_06151</name>
</gene>
<dbReference type="InterPro" id="IPR038570">
    <property type="entry name" value="HicA_sf"/>
</dbReference>
<name>A0A0D8B5U0_9ACTN</name>
<dbReference type="Gene3D" id="3.30.920.30">
    <property type="entry name" value="Hypothetical protein"/>
    <property type="match status" value="1"/>
</dbReference>
<feature type="compositionally biased region" description="Basic and acidic residues" evidence="1">
    <location>
        <begin position="1"/>
        <end position="18"/>
    </location>
</feature>
<accession>A0A0D8B5U0</accession>
<dbReference type="AlphaFoldDB" id="A0A0D8B5U0"/>
<dbReference type="OrthoDB" id="9811409at2"/>
<dbReference type="Proteomes" id="UP000032545">
    <property type="component" value="Unassembled WGS sequence"/>
</dbReference>
<proteinExistence type="predicted"/>
<dbReference type="EMBL" id="JYFN01000097">
    <property type="protein sequence ID" value="KJE19556.1"/>
    <property type="molecule type" value="Genomic_DNA"/>
</dbReference>
<organism evidence="2 3">
    <name type="scientific">Frankia torreyi</name>
    <dbReference type="NCBI Taxonomy" id="1856"/>
    <lineage>
        <taxon>Bacteria</taxon>
        <taxon>Bacillati</taxon>
        <taxon>Actinomycetota</taxon>
        <taxon>Actinomycetes</taxon>
        <taxon>Frankiales</taxon>
        <taxon>Frankiaceae</taxon>
        <taxon>Frankia</taxon>
    </lineage>
</organism>
<protein>
    <recommendedName>
        <fullName evidence="4">YcfA-like protein</fullName>
    </recommendedName>
</protein>
<dbReference type="PATRIC" id="fig|1502723.3.peg.7115"/>
<dbReference type="RefSeq" id="WP_157867018.1">
    <property type="nucleotide sequence ID" value="NZ_JYFN01000097.1"/>
</dbReference>
<evidence type="ECO:0000256" key="1">
    <source>
        <dbReference type="SAM" id="MobiDB-lite"/>
    </source>
</evidence>
<feature type="region of interest" description="Disordered" evidence="1">
    <location>
        <begin position="1"/>
        <end position="33"/>
    </location>
</feature>
<comment type="caution">
    <text evidence="2">The sequence shown here is derived from an EMBL/GenBank/DDBJ whole genome shotgun (WGS) entry which is preliminary data.</text>
</comment>
<reference evidence="2 3" key="2">
    <citation type="journal article" date="2016" name="Genome Announc.">
        <title>Permanent Draft Genome Sequences for Two Variants of Frankia sp. Strain CpI1, the First Frankia Strain Isolated from Root Nodules of Comptonia peregrina.</title>
        <authorList>
            <person name="Oshone R."/>
            <person name="Hurst S.G.IV."/>
            <person name="Abebe-Akele F."/>
            <person name="Simpson S."/>
            <person name="Morris K."/>
            <person name="Thomas W.K."/>
            <person name="Tisa L.S."/>
        </authorList>
    </citation>
    <scope>NUCLEOTIDE SEQUENCE [LARGE SCALE GENOMIC DNA]</scope>
    <source>
        <strain evidence="3">CpI1-S</strain>
    </source>
</reference>
<keyword evidence="3" id="KW-1185">Reference proteome</keyword>
<reference evidence="3" key="1">
    <citation type="submission" date="2015-02" db="EMBL/GenBank/DDBJ databases">
        <title>Draft Genome of Frankia sp. CpI1-S.</title>
        <authorList>
            <person name="Oshone R.T."/>
            <person name="Ngom M."/>
            <person name="Ghodhbane-Gtari F."/>
            <person name="Gtari M."/>
            <person name="Morris K."/>
            <person name="Thomas K."/>
            <person name="Sen A."/>
            <person name="Tisa L.S."/>
        </authorList>
    </citation>
    <scope>NUCLEOTIDE SEQUENCE [LARGE SCALE GENOMIC DNA]</scope>
    <source>
        <strain evidence="3">CpI1-S</strain>
    </source>
</reference>
<evidence type="ECO:0000313" key="3">
    <source>
        <dbReference type="Proteomes" id="UP000032545"/>
    </source>
</evidence>
<sequence length="52" mass="5534">MRADRQIDVGHADARGREQGGTVPVHGTRDPAKGTLRGILNEIGLTIDELGL</sequence>